<accession>A0A316VFP0</accession>
<dbReference type="InParanoid" id="A0A316VFP0"/>
<dbReference type="PANTHER" id="PTHR22792">
    <property type="entry name" value="LUPUS LA PROTEIN-RELATED"/>
    <property type="match status" value="1"/>
</dbReference>
<feature type="region of interest" description="Disordered" evidence="3">
    <location>
        <begin position="869"/>
        <end position="946"/>
    </location>
</feature>
<feature type="compositionally biased region" description="Basic and acidic residues" evidence="3">
    <location>
        <begin position="216"/>
        <end position="227"/>
    </location>
</feature>
<sequence length="946" mass="101769">MPHPSPVTATKDLSSLKWSDCLNEDFTEESVKEIDPREHFFDLSLKRLLSWQAELLQKEVKEVKEKSLTIKIPPNQSEEMSWSSAATGKPQLSYAERLRRAKEGSKATANEGVEDGVTQDKEERDVRGKDLSTKSTSNPSLLSGDTSKVTSSDISPSLSSYGDTVATSSPAISSSGSPSLAPPSYASSAPSTAVSAPVPTTQVNIWEARRLQLQEQTKKLNEAKPTADVETDQGNKVNEYGSADAPKLNGEAIGANAKPNESQASPETSNRATEDPASLNENGKLNSAADGKAEEKQKAGKASKKKKQSQNSQAAQPPLISDASNWPSPNMAKEKAIRNASPLTPSQDIKSRQNSSDESRPSTDAPKPSPSPLANGSVLDQLDVEVLHPSRKEERQRKGGKQWIAIVPTLTHSVPPNTRPTQQQKRSGKNQGVVGSSNAKRVNGVPHAKQPFDARSSSDPQSSAPRSRLQRNDEATQDTLNKDDIGNANEASAIAETSSNLQYIGQFPQFPQAQIVESGVDSTKTGQPVTGQRRKSGTRTPRGARGRGGSKRSSDSEANNANTSADTSQQGDVDSNSVSNAQPSGSSDRSAKPSQRRDTLPNTRKPPSGPRFQNQGGGGSRRSTIQMMNGLDQQYYDPYMQAMHFGGPPPPMFAGGPPPFGHPGPSFAPQFGAMQVPILESTPVEFAPKGNSTSEEPTSALLWQIEFYFSHQNLQGDFYLRKVMDSQGYVTIEKLAAFNRVKRLSGENIDLIRDTIRFSKVLQLNEDASKVRKAFGWEPYVLVEGQHAQQWQIQPPSIPQSPYMGSPPAHPNANAYPLPPIQFSPYGPPEMIGSPPLNGAAPPLPMRNMPYPGFPPSMHYGNAEHIPPHAMGFAPHAENGARSPSSAGMDSLAQSAEQLSISGGSAPNFYRNNNDQAEEDEEDSPLGVVAATGLGGTLMPTNKKEV</sequence>
<evidence type="ECO:0000259" key="4">
    <source>
        <dbReference type="PROSITE" id="PS50961"/>
    </source>
</evidence>
<keyword evidence="1 2" id="KW-0694">RNA-binding</keyword>
<feature type="compositionally biased region" description="Basic and acidic residues" evidence="3">
    <location>
        <begin position="118"/>
        <end position="132"/>
    </location>
</feature>
<reference evidence="5 6" key="1">
    <citation type="journal article" date="2018" name="Mol. Biol. Evol.">
        <title>Broad Genomic Sampling Reveals a Smut Pathogenic Ancestry of the Fungal Clade Ustilaginomycotina.</title>
        <authorList>
            <person name="Kijpornyongpan T."/>
            <person name="Mondo S.J."/>
            <person name="Barry K."/>
            <person name="Sandor L."/>
            <person name="Lee J."/>
            <person name="Lipzen A."/>
            <person name="Pangilinan J."/>
            <person name="LaButti K."/>
            <person name="Hainaut M."/>
            <person name="Henrissat B."/>
            <person name="Grigoriev I.V."/>
            <person name="Spatafora J.W."/>
            <person name="Aime M.C."/>
        </authorList>
    </citation>
    <scope>NUCLEOTIDE SEQUENCE [LARGE SCALE GENOMIC DNA]</scope>
    <source>
        <strain evidence="5 6">MCA 3882</strain>
    </source>
</reference>
<dbReference type="AlphaFoldDB" id="A0A316VFP0"/>
<name>A0A316VFP0_9BASI</name>
<dbReference type="PROSITE" id="PS50961">
    <property type="entry name" value="HTH_LA"/>
    <property type="match status" value="1"/>
</dbReference>
<feature type="compositionally biased region" description="Polar residues" evidence="3">
    <location>
        <begin position="133"/>
        <end position="162"/>
    </location>
</feature>
<feature type="domain" description="HTH La-type RNA-binding" evidence="4">
    <location>
        <begin position="691"/>
        <end position="782"/>
    </location>
</feature>
<dbReference type="SUPFAM" id="SSF46785">
    <property type="entry name" value="Winged helix' DNA-binding domain"/>
    <property type="match status" value="1"/>
</dbReference>
<organism evidence="5 6">
    <name type="scientific">Meira miltonrushii</name>
    <dbReference type="NCBI Taxonomy" id="1280837"/>
    <lineage>
        <taxon>Eukaryota</taxon>
        <taxon>Fungi</taxon>
        <taxon>Dikarya</taxon>
        <taxon>Basidiomycota</taxon>
        <taxon>Ustilaginomycotina</taxon>
        <taxon>Exobasidiomycetes</taxon>
        <taxon>Exobasidiales</taxon>
        <taxon>Brachybasidiaceae</taxon>
        <taxon>Meira</taxon>
    </lineage>
</organism>
<dbReference type="InterPro" id="IPR036388">
    <property type="entry name" value="WH-like_DNA-bd_sf"/>
</dbReference>
<feature type="compositionally biased region" description="Low complexity" evidence="3">
    <location>
        <begin position="164"/>
        <end position="200"/>
    </location>
</feature>
<dbReference type="Proteomes" id="UP000245771">
    <property type="component" value="Unassembled WGS sequence"/>
</dbReference>
<feature type="compositionally biased region" description="Polar residues" evidence="3">
    <location>
        <begin position="520"/>
        <end position="530"/>
    </location>
</feature>
<dbReference type="InterPro" id="IPR036390">
    <property type="entry name" value="WH_DNA-bd_sf"/>
</dbReference>
<feature type="compositionally biased region" description="Basic and acidic residues" evidence="3">
    <location>
        <begin position="385"/>
        <end position="397"/>
    </location>
</feature>
<dbReference type="CDD" id="cd07323">
    <property type="entry name" value="LAM"/>
    <property type="match status" value="1"/>
</dbReference>
<dbReference type="GO" id="GO:0003723">
    <property type="term" value="F:RNA binding"/>
    <property type="evidence" value="ECO:0007669"/>
    <property type="project" value="UniProtKB-UniRule"/>
</dbReference>
<feature type="compositionally biased region" description="Basic and acidic residues" evidence="3">
    <location>
        <begin position="589"/>
        <end position="599"/>
    </location>
</feature>
<evidence type="ECO:0000256" key="3">
    <source>
        <dbReference type="SAM" id="MobiDB-lite"/>
    </source>
</evidence>
<feature type="compositionally biased region" description="Polar residues" evidence="3">
    <location>
        <begin position="259"/>
        <end position="271"/>
    </location>
</feature>
<feature type="region of interest" description="Disordered" evidence="3">
    <location>
        <begin position="515"/>
        <end position="624"/>
    </location>
</feature>
<dbReference type="InterPro" id="IPR045180">
    <property type="entry name" value="La_dom_prot"/>
</dbReference>
<feature type="compositionally biased region" description="Basic and acidic residues" evidence="3">
    <location>
        <begin position="96"/>
        <end position="105"/>
    </location>
</feature>
<keyword evidence="6" id="KW-1185">Reference proteome</keyword>
<feature type="compositionally biased region" description="Basic residues" evidence="3">
    <location>
        <begin position="299"/>
        <end position="308"/>
    </location>
</feature>
<dbReference type="SMART" id="SM00715">
    <property type="entry name" value="LA"/>
    <property type="match status" value="1"/>
</dbReference>
<feature type="compositionally biased region" description="Polar residues" evidence="3">
    <location>
        <begin position="557"/>
        <end position="588"/>
    </location>
</feature>
<dbReference type="RefSeq" id="XP_025356704.1">
    <property type="nucleotide sequence ID" value="XM_025500945.1"/>
</dbReference>
<feature type="compositionally biased region" description="Low complexity" evidence="3">
    <location>
        <begin position="453"/>
        <end position="467"/>
    </location>
</feature>
<evidence type="ECO:0000313" key="6">
    <source>
        <dbReference type="Proteomes" id="UP000245771"/>
    </source>
</evidence>
<dbReference type="PANTHER" id="PTHR22792:SF62">
    <property type="entry name" value="LA-RELATED PROTEIN 7"/>
    <property type="match status" value="1"/>
</dbReference>
<evidence type="ECO:0000256" key="2">
    <source>
        <dbReference type="PROSITE-ProRule" id="PRU00332"/>
    </source>
</evidence>
<dbReference type="GeneID" id="37022726"/>
<feature type="region of interest" description="Disordered" evidence="3">
    <location>
        <begin position="216"/>
        <end position="493"/>
    </location>
</feature>
<evidence type="ECO:0000313" key="5">
    <source>
        <dbReference type="EMBL" id="PWN36402.1"/>
    </source>
</evidence>
<feature type="region of interest" description="Disordered" evidence="3">
    <location>
        <begin position="70"/>
        <end position="200"/>
    </location>
</feature>
<dbReference type="InterPro" id="IPR006630">
    <property type="entry name" value="La_HTH"/>
</dbReference>
<dbReference type="STRING" id="1280837.A0A316VFP0"/>
<feature type="compositionally biased region" description="Polar residues" evidence="3">
    <location>
        <begin position="882"/>
        <end position="905"/>
    </location>
</feature>
<feature type="compositionally biased region" description="Basic and acidic residues" evidence="3">
    <location>
        <begin position="349"/>
        <end position="361"/>
    </location>
</feature>
<evidence type="ECO:0000256" key="1">
    <source>
        <dbReference type="ARBA" id="ARBA00022884"/>
    </source>
</evidence>
<gene>
    <name evidence="5" type="ORF">FA14DRAFT_179759</name>
</gene>
<feature type="compositionally biased region" description="Polar residues" evidence="3">
    <location>
        <begin position="410"/>
        <end position="440"/>
    </location>
</feature>
<proteinExistence type="predicted"/>
<dbReference type="OrthoDB" id="340227at2759"/>
<dbReference type="Gene3D" id="1.10.10.10">
    <property type="entry name" value="Winged helix-like DNA-binding domain superfamily/Winged helix DNA-binding domain"/>
    <property type="match status" value="1"/>
</dbReference>
<dbReference type="Pfam" id="PF05383">
    <property type="entry name" value="La"/>
    <property type="match status" value="1"/>
</dbReference>
<feature type="compositionally biased region" description="Basic and acidic residues" evidence="3">
    <location>
        <begin position="470"/>
        <end position="485"/>
    </location>
</feature>
<dbReference type="EMBL" id="KZ819603">
    <property type="protein sequence ID" value="PWN36402.1"/>
    <property type="molecule type" value="Genomic_DNA"/>
</dbReference>
<protein>
    <recommendedName>
        <fullName evidence="4">HTH La-type RNA-binding domain-containing protein</fullName>
    </recommendedName>
</protein>
<feature type="compositionally biased region" description="Polar residues" evidence="3">
    <location>
        <begin position="74"/>
        <end position="86"/>
    </location>
</feature>
<feature type="compositionally biased region" description="Basic residues" evidence="3">
    <location>
        <begin position="532"/>
        <end position="550"/>
    </location>
</feature>